<dbReference type="Proteomes" id="UP001501321">
    <property type="component" value="Unassembled WGS sequence"/>
</dbReference>
<keyword evidence="9" id="KW-1185">Reference proteome</keyword>
<dbReference type="EMBL" id="BAABFC010000004">
    <property type="protein sequence ID" value="GAA4495172.1"/>
    <property type="molecule type" value="Genomic_DNA"/>
</dbReference>
<feature type="transmembrane region" description="Helical" evidence="7">
    <location>
        <begin position="107"/>
        <end position="133"/>
    </location>
</feature>
<evidence type="ECO:0000256" key="5">
    <source>
        <dbReference type="ARBA" id="ARBA00022989"/>
    </source>
</evidence>
<proteinExistence type="inferred from homology"/>
<dbReference type="PANTHER" id="PTHR30086:SF14">
    <property type="entry name" value="HOMOSERINE_HOMOSERINE LACTONE EFFLUX PROTEIN"/>
    <property type="match status" value="1"/>
</dbReference>
<evidence type="ECO:0000256" key="2">
    <source>
        <dbReference type="ARBA" id="ARBA00007928"/>
    </source>
</evidence>
<evidence type="ECO:0000256" key="4">
    <source>
        <dbReference type="ARBA" id="ARBA00022692"/>
    </source>
</evidence>
<keyword evidence="5 7" id="KW-1133">Transmembrane helix</keyword>
<feature type="transmembrane region" description="Helical" evidence="7">
    <location>
        <begin position="48"/>
        <end position="66"/>
    </location>
</feature>
<keyword evidence="3" id="KW-1003">Cell membrane</keyword>
<dbReference type="Pfam" id="PF01810">
    <property type="entry name" value="LysE"/>
    <property type="match status" value="1"/>
</dbReference>
<dbReference type="PANTHER" id="PTHR30086">
    <property type="entry name" value="ARGININE EXPORTER PROTEIN ARGO"/>
    <property type="match status" value="1"/>
</dbReference>
<evidence type="ECO:0000256" key="3">
    <source>
        <dbReference type="ARBA" id="ARBA00022475"/>
    </source>
</evidence>
<keyword evidence="6 7" id="KW-0472">Membrane</keyword>
<name>A0ABP8Q0W9_9GAMM</name>
<evidence type="ECO:0000313" key="9">
    <source>
        <dbReference type="Proteomes" id="UP001501321"/>
    </source>
</evidence>
<keyword evidence="4 7" id="KW-0812">Transmembrane</keyword>
<evidence type="ECO:0000313" key="8">
    <source>
        <dbReference type="EMBL" id="GAA4495172.1"/>
    </source>
</evidence>
<evidence type="ECO:0000256" key="1">
    <source>
        <dbReference type="ARBA" id="ARBA00004651"/>
    </source>
</evidence>
<comment type="similarity">
    <text evidence="2">Belongs to the Rht family.</text>
</comment>
<organism evidence="8 9">
    <name type="scientific">Pseudaeromonas paramecii</name>
    <dbReference type="NCBI Taxonomy" id="2138166"/>
    <lineage>
        <taxon>Bacteria</taxon>
        <taxon>Pseudomonadati</taxon>
        <taxon>Pseudomonadota</taxon>
        <taxon>Gammaproteobacteria</taxon>
        <taxon>Aeromonadales</taxon>
        <taxon>Aeromonadaceae</taxon>
        <taxon>Pseudaeromonas</taxon>
    </lineage>
</organism>
<feature type="transmembrane region" description="Helical" evidence="7">
    <location>
        <begin position="139"/>
        <end position="168"/>
    </location>
</feature>
<dbReference type="PIRSF" id="PIRSF006324">
    <property type="entry name" value="LeuE"/>
    <property type="match status" value="1"/>
</dbReference>
<dbReference type="NCBIfam" id="NF007812">
    <property type="entry name" value="PRK10520.1"/>
    <property type="match status" value="1"/>
</dbReference>
<dbReference type="InterPro" id="IPR001123">
    <property type="entry name" value="LeuE-type"/>
</dbReference>
<protein>
    <submittedName>
        <fullName evidence="8">Homoserine/homoserine lactone efflux protein</fullName>
    </submittedName>
</protein>
<evidence type="ECO:0000256" key="6">
    <source>
        <dbReference type="ARBA" id="ARBA00023136"/>
    </source>
</evidence>
<dbReference type="RefSeq" id="WP_345010299.1">
    <property type="nucleotide sequence ID" value="NZ_BAABFC010000004.1"/>
</dbReference>
<accession>A0ABP8Q0W9</accession>
<comment type="caution">
    <text evidence="8">The sequence shown here is derived from an EMBL/GenBank/DDBJ whole genome shotgun (WGS) entry which is preliminary data.</text>
</comment>
<reference evidence="9" key="1">
    <citation type="journal article" date="2019" name="Int. J. Syst. Evol. Microbiol.">
        <title>The Global Catalogue of Microorganisms (GCM) 10K type strain sequencing project: providing services to taxonomists for standard genome sequencing and annotation.</title>
        <authorList>
            <consortium name="The Broad Institute Genomics Platform"/>
            <consortium name="The Broad Institute Genome Sequencing Center for Infectious Disease"/>
            <person name="Wu L."/>
            <person name="Ma J."/>
        </authorList>
    </citation>
    <scope>NUCLEOTIDE SEQUENCE [LARGE SCALE GENOMIC DNA]</scope>
    <source>
        <strain evidence="9">JCM 32226</strain>
    </source>
</reference>
<gene>
    <name evidence="8" type="primary">rhtB</name>
    <name evidence="8" type="ORF">GCM10023095_08030</name>
</gene>
<comment type="subcellular location">
    <subcellularLocation>
        <location evidence="1">Cell membrane</location>
        <topology evidence="1">Multi-pass membrane protein</topology>
    </subcellularLocation>
</comment>
<evidence type="ECO:0000256" key="7">
    <source>
        <dbReference type="SAM" id="Phobius"/>
    </source>
</evidence>
<sequence length="201" mass="21673">MSLSVWLAFLVTTLLFSLFPGAGALNTMGTVVRHGVRSALPSIAGLQLGLLCHLLLAGVGLGALLARSLLLFEIIKWCGAAYLVWLGWKQWRAPVQAMQAGAAKPMLFWPAVLVNLTNPKTILFLVALFPQFIHTDYPLWSQCLILGGTCLLVDALVMVGYATLAVPLMRIITTPARQRLQNRVFGSLFMAAGVTLAGASR</sequence>